<gene>
    <name evidence="3" type="ORF">UR63_C0029G0007</name>
</gene>
<dbReference type="PROSITE" id="PS50975">
    <property type="entry name" value="ATP_GRASP"/>
    <property type="match status" value="1"/>
</dbReference>
<evidence type="ECO:0000259" key="2">
    <source>
        <dbReference type="PROSITE" id="PS50975"/>
    </source>
</evidence>
<dbReference type="PATRIC" id="fig|1618485.3.peg.739"/>
<organism evidence="3 4">
    <name type="scientific">Candidatus Roizmanbacteria bacterium GW2011_GWC2_35_12</name>
    <dbReference type="NCBI Taxonomy" id="1618485"/>
    <lineage>
        <taxon>Bacteria</taxon>
        <taxon>Candidatus Roizmaniibacteriota</taxon>
    </lineage>
</organism>
<dbReference type="SUPFAM" id="SSF56059">
    <property type="entry name" value="Glutathione synthetase ATP-binding domain-like"/>
    <property type="match status" value="1"/>
</dbReference>
<comment type="caution">
    <text evidence="3">The sequence shown here is derived from an EMBL/GenBank/DDBJ whole genome shotgun (WGS) entry which is preliminary data.</text>
</comment>
<proteinExistence type="predicted"/>
<dbReference type="EMBL" id="LBPX01000029">
    <property type="protein sequence ID" value="KKP66669.1"/>
    <property type="molecule type" value="Genomic_DNA"/>
</dbReference>
<evidence type="ECO:0000313" key="3">
    <source>
        <dbReference type="EMBL" id="KKP66669.1"/>
    </source>
</evidence>
<name>A0A0G0BBH3_9BACT</name>
<dbReference type="GO" id="GO:0046872">
    <property type="term" value="F:metal ion binding"/>
    <property type="evidence" value="ECO:0007669"/>
    <property type="project" value="InterPro"/>
</dbReference>
<sequence length="420" mass="48511">MKKVLVFPCGSEIGLEIYRSLEWSKDFEIYGASSVNDHGRFVYNNYIHGIPFVNNVNFINSINKVIQQYKIDFIFPSHDSVLLKLIQNKNKIKATIIGSQLKTCEICRSKKKTYSFFKNILKTPHIYNLNDKLLFPIFLKPEIGQGSKGALIANDLEEVKLALKKDPTLLILEYLPGKEYTVDCFTNSSGELLFAQGRERRRIVNGISVNSFPVEKLIFFEIAKKINKSLNFRGVWFFQLKEDEKGILTLLEIAPRVAGTMALPRTQGINLPLLSLYDFMNTKVSITKNDFSIEIDRALYAKYKTNIKYENVYIDLDDTLIFKERINTVLISFIYQCLNKGKKIFLITKHKENVKKTLNIYKISHNIFSEIINLPITGNKYKFVRKNSIFIDDSFSERQSVINKNKVPVFSVNEIECLLD</sequence>
<dbReference type="AlphaFoldDB" id="A0A0G0BBH3"/>
<feature type="domain" description="ATP-grasp" evidence="2">
    <location>
        <begin position="104"/>
        <end position="280"/>
    </location>
</feature>
<evidence type="ECO:0000256" key="1">
    <source>
        <dbReference type="PROSITE-ProRule" id="PRU00409"/>
    </source>
</evidence>
<keyword evidence="1" id="KW-0547">Nucleotide-binding</keyword>
<dbReference type="InterPro" id="IPR011761">
    <property type="entry name" value="ATP-grasp"/>
</dbReference>
<dbReference type="Pfam" id="PF15632">
    <property type="entry name" value="ATPgrasp_Ter"/>
    <property type="match status" value="1"/>
</dbReference>
<reference evidence="3 4" key="1">
    <citation type="journal article" date="2015" name="Nature">
        <title>rRNA introns, odd ribosomes, and small enigmatic genomes across a large radiation of phyla.</title>
        <authorList>
            <person name="Brown C.T."/>
            <person name="Hug L.A."/>
            <person name="Thomas B.C."/>
            <person name="Sharon I."/>
            <person name="Castelle C.J."/>
            <person name="Singh A."/>
            <person name="Wilkins M.J."/>
            <person name="Williams K.H."/>
            <person name="Banfield J.F."/>
        </authorList>
    </citation>
    <scope>NUCLEOTIDE SEQUENCE [LARGE SCALE GENOMIC DNA]</scope>
</reference>
<dbReference type="Gene3D" id="3.40.50.20">
    <property type="match status" value="1"/>
</dbReference>
<accession>A0A0G0BBH3</accession>
<dbReference type="GO" id="GO:0005524">
    <property type="term" value="F:ATP binding"/>
    <property type="evidence" value="ECO:0007669"/>
    <property type="project" value="UniProtKB-UniRule"/>
</dbReference>
<dbReference type="Gene3D" id="3.30.470.20">
    <property type="entry name" value="ATP-grasp fold, B domain"/>
    <property type="match status" value="1"/>
</dbReference>
<protein>
    <submittedName>
        <fullName evidence="3">Carbamoylphosphate synthase large subunit short form</fullName>
    </submittedName>
</protein>
<evidence type="ECO:0000313" key="4">
    <source>
        <dbReference type="Proteomes" id="UP000034127"/>
    </source>
</evidence>
<dbReference type="Proteomes" id="UP000034127">
    <property type="component" value="Unassembled WGS sequence"/>
</dbReference>
<keyword evidence="1" id="KW-0067">ATP-binding</keyword>